<comment type="function">
    <text evidence="2 9">Catalyzes a trans-dehydration via an enolate intermediate.</text>
</comment>
<comment type="catalytic activity">
    <reaction evidence="1 9">
        <text>3-dehydroquinate = 3-dehydroshikimate + H2O</text>
        <dbReference type="Rhea" id="RHEA:21096"/>
        <dbReference type="ChEBI" id="CHEBI:15377"/>
        <dbReference type="ChEBI" id="CHEBI:16630"/>
        <dbReference type="ChEBI" id="CHEBI:32364"/>
        <dbReference type="EC" id="4.2.1.10"/>
    </reaction>
</comment>
<evidence type="ECO:0000313" key="10">
    <source>
        <dbReference type="EMBL" id="GAA4658979.1"/>
    </source>
</evidence>
<dbReference type="Gene3D" id="3.40.50.9100">
    <property type="entry name" value="Dehydroquinase, class II"/>
    <property type="match status" value="1"/>
</dbReference>
<evidence type="ECO:0000256" key="7">
    <source>
        <dbReference type="ARBA" id="ARBA00023141"/>
    </source>
</evidence>
<comment type="pathway">
    <text evidence="3 9">Metabolic intermediate biosynthesis; chorismate biosynthesis; chorismate from D-erythrose 4-phosphate and phosphoenolpyruvate: step 3/7.</text>
</comment>
<dbReference type="NCBIfam" id="NF003807">
    <property type="entry name" value="PRK05395.1-4"/>
    <property type="match status" value="1"/>
</dbReference>
<evidence type="ECO:0000256" key="3">
    <source>
        <dbReference type="ARBA" id="ARBA00004902"/>
    </source>
</evidence>
<feature type="active site" description="Proton acceptor" evidence="9">
    <location>
        <position position="24"/>
    </location>
</feature>
<evidence type="ECO:0000256" key="2">
    <source>
        <dbReference type="ARBA" id="ARBA00003924"/>
    </source>
</evidence>
<comment type="subunit">
    <text evidence="5 9">Homododecamer.</text>
</comment>
<dbReference type="InterPro" id="IPR001874">
    <property type="entry name" value="DHquinase_II"/>
</dbReference>
<dbReference type="Proteomes" id="UP001501699">
    <property type="component" value="Unassembled WGS sequence"/>
</dbReference>
<dbReference type="NCBIfam" id="NF003806">
    <property type="entry name" value="PRK05395.1-3"/>
    <property type="match status" value="1"/>
</dbReference>
<dbReference type="PANTHER" id="PTHR21272:SF3">
    <property type="entry name" value="CATABOLIC 3-DEHYDROQUINASE"/>
    <property type="match status" value="1"/>
</dbReference>
<sequence>MSAIITVLNGPNLNFLGQREPEIYGTETLEDIEKFCQEWATTAGVIVHFYQSNYEGKLVEWIQEAVRTSAGLIINPAAYSHTSVAILDALKIFTGIKVEVHLSHIYHRESFRHHSYTSASVDAVIAGCGSDGYWFALEYIAKRLKFGIEESKVV</sequence>
<dbReference type="RefSeq" id="WP_345118342.1">
    <property type="nucleotide sequence ID" value="NZ_BAABJA010000001.1"/>
</dbReference>
<evidence type="ECO:0000256" key="5">
    <source>
        <dbReference type="ARBA" id="ARBA00011193"/>
    </source>
</evidence>
<keyword evidence="9" id="KW-0028">Amino-acid biosynthesis</keyword>
<dbReference type="Pfam" id="PF01220">
    <property type="entry name" value="DHquinase_II"/>
    <property type="match status" value="1"/>
</dbReference>
<feature type="site" description="Transition state stabilizer" evidence="9">
    <location>
        <position position="19"/>
    </location>
</feature>
<dbReference type="NCBIfam" id="TIGR01088">
    <property type="entry name" value="aroQ"/>
    <property type="match status" value="1"/>
</dbReference>
<keyword evidence="7 9" id="KW-0057">Aromatic amino acid biosynthesis</keyword>
<organism evidence="10 11">
    <name type="scientific">Bartonella pachyuromydis</name>
    <dbReference type="NCBI Taxonomy" id="931097"/>
    <lineage>
        <taxon>Bacteria</taxon>
        <taxon>Pseudomonadati</taxon>
        <taxon>Pseudomonadota</taxon>
        <taxon>Alphaproteobacteria</taxon>
        <taxon>Hyphomicrobiales</taxon>
        <taxon>Bartonellaceae</taxon>
        <taxon>Bartonella</taxon>
    </lineage>
</organism>
<evidence type="ECO:0000256" key="1">
    <source>
        <dbReference type="ARBA" id="ARBA00001864"/>
    </source>
</evidence>
<accession>A0ABP8VCZ5</accession>
<dbReference type="NCBIfam" id="NF003805">
    <property type="entry name" value="PRK05395.1-2"/>
    <property type="match status" value="1"/>
</dbReference>
<dbReference type="PROSITE" id="PS01029">
    <property type="entry name" value="DEHYDROQUINASE_II"/>
    <property type="match status" value="1"/>
</dbReference>
<protein>
    <recommendedName>
        <fullName evidence="6 9">3-dehydroquinate dehydratase</fullName>
        <shortName evidence="9">3-dehydroquinase</shortName>
        <ecNumber evidence="6 9">4.2.1.10</ecNumber>
    </recommendedName>
    <alternativeName>
        <fullName evidence="9">Type II DHQase</fullName>
    </alternativeName>
</protein>
<feature type="binding site" evidence="9">
    <location>
        <position position="112"/>
    </location>
    <ligand>
        <name>substrate</name>
    </ligand>
</feature>
<dbReference type="CDD" id="cd00466">
    <property type="entry name" value="DHQase_II"/>
    <property type="match status" value="1"/>
</dbReference>
<dbReference type="InterPro" id="IPR036441">
    <property type="entry name" value="DHquinase_II_sf"/>
</dbReference>
<dbReference type="PIRSF" id="PIRSF001399">
    <property type="entry name" value="DHquinase_II"/>
    <property type="match status" value="1"/>
</dbReference>
<gene>
    <name evidence="9 10" type="primary">aroQ</name>
    <name evidence="10" type="ORF">GCM10023262_03220</name>
</gene>
<dbReference type="HAMAP" id="MF_00169">
    <property type="entry name" value="AroQ"/>
    <property type="match status" value="1"/>
</dbReference>
<keyword evidence="8 9" id="KW-0456">Lyase</keyword>
<evidence type="ECO:0000256" key="6">
    <source>
        <dbReference type="ARBA" id="ARBA00012060"/>
    </source>
</evidence>
<evidence type="ECO:0000256" key="4">
    <source>
        <dbReference type="ARBA" id="ARBA00011037"/>
    </source>
</evidence>
<feature type="binding site" evidence="9">
    <location>
        <position position="75"/>
    </location>
    <ligand>
        <name>substrate</name>
    </ligand>
</feature>
<comment type="similarity">
    <text evidence="4 9">Belongs to the type-II 3-dehydroquinase family.</text>
</comment>
<comment type="caution">
    <text evidence="10">The sequence shown here is derived from an EMBL/GenBank/DDBJ whole genome shotgun (WGS) entry which is preliminary data.</text>
</comment>
<dbReference type="EC" id="4.2.1.10" evidence="6 9"/>
<reference evidence="11" key="1">
    <citation type="journal article" date="2019" name="Int. J. Syst. Evol. Microbiol.">
        <title>The Global Catalogue of Microorganisms (GCM) 10K type strain sequencing project: providing services to taxonomists for standard genome sequencing and annotation.</title>
        <authorList>
            <consortium name="The Broad Institute Genomics Platform"/>
            <consortium name="The Broad Institute Genome Sequencing Center for Infectious Disease"/>
            <person name="Wu L."/>
            <person name="Ma J."/>
        </authorList>
    </citation>
    <scope>NUCLEOTIDE SEQUENCE [LARGE SCALE GENOMIC DNA]</scope>
    <source>
        <strain evidence="11">JCM 17714</strain>
    </source>
</reference>
<feature type="binding site" evidence="9">
    <location>
        <position position="88"/>
    </location>
    <ligand>
        <name>substrate</name>
    </ligand>
</feature>
<evidence type="ECO:0000256" key="9">
    <source>
        <dbReference type="HAMAP-Rule" id="MF_00169"/>
    </source>
</evidence>
<dbReference type="PANTHER" id="PTHR21272">
    <property type="entry name" value="CATABOLIC 3-DEHYDROQUINASE"/>
    <property type="match status" value="1"/>
</dbReference>
<name>A0ABP8VCZ5_9HYPH</name>
<proteinExistence type="inferred from homology"/>
<feature type="binding site" evidence="9">
    <location>
        <begin position="102"/>
        <end position="103"/>
    </location>
    <ligand>
        <name>substrate</name>
    </ligand>
</feature>
<feature type="active site" description="Proton donor" evidence="9">
    <location>
        <position position="101"/>
    </location>
</feature>
<dbReference type="EMBL" id="BAABJA010000001">
    <property type="protein sequence ID" value="GAA4658979.1"/>
    <property type="molecule type" value="Genomic_DNA"/>
</dbReference>
<keyword evidence="11" id="KW-1185">Reference proteome</keyword>
<dbReference type="InterPro" id="IPR018509">
    <property type="entry name" value="DHquinase_II_CS"/>
</dbReference>
<evidence type="ECO:0000256" key="8">
    <source>
        <dbReference type="ARBA" id="ARBA00023239"/>
    </source>
</evidence>
<evidence type="ECO:0000313" key="11">
    <source>
        <dbReference type="Proteomes" id="UP001501699"/>
    </source>
</evidence>
<dbReference type="SUPFAM" id="SSF52304">
    <property type="entry name" value="Type II 3-dehydroquinate dehydratase"/>
    <property type="match status" value="1"/>
</dbReference>
<feature type="binding site" evidence="9">
    <location>
        <position position="81"/>
    </location>
    <ligand>
        <name>substrate</name>
    </ligand>
</feature>